<dbReference type="EMBL" id="BGPR01002441">
    <property type="protein sequence ID" value="GBM73488.1"/>
    <property type="molecule type" value="Genomic_DNA"/>
</dbReference>
<comment type="caution">
    <text evidence="1">The sequence shown here is derived from an EMBL/GenBank/DDBJ whole genome shotgun (WGS) entry which is preliminary data.</text>
</comment>
<sequence>MSNGKSQSFSCLGNLIPQTFLPLLVACQWIHLFWRDKTTAVDGCRPDVDQRDKRAPDQEQRGPVTVTAICPLSIACNGIVPLGKNTAWRGRDEDQ</sequence>
<evidence type="ECO:0000313" key="2">
    <source>
        <dbReference type="Proteomes" id="UP000499080"/>
    </source>
</evidence>
<proteinExistence type="predicted"/>
<accession>A0A4Y2I738</accession>
<evidence type="ECO:0000313" key="1">
    <source>
        <dbReference type="EMBL" id="GBM73488.1"/>
    </source>
</evidence>
<gene>
    <name evidence="1" type="ORF">AVEN_6810_1</name>
</gene>
<keyword evidence="2" id="KW-1185">Reference proteome</keyword>
<dbReference type="Proteomes" id="UP000499080">
    <property type="component" value="Unassembled WGS sequence"/>
</dbReference>
<reference evidence="1 2" key="1">
    <citation type="journal article" date="2019" name="Sci. Rep.">
        <title>Orb-weaving spider Araneus ventricosus genome elucidates the spidroin gene catalogue.</title>
        <authorList>
            <person name="Kono N."/>
            <person name="Nakamura H."/>
            <person name="Ohtoshi R."/>
            <person name="Moran D.A.P."/>
            <person name="Shinohara A."/>
            <person name="Yoshida Y."/>
            <person name="Fujiwara M."/>
            <person name="Mori M."/>
            <person name="Tomita M."/>
            <person name="Arakawa K."/>
        </authorList>
    </citation>
    <scope>NUCLEOTIDE SEQUENCE [LARGE SCALE GENOMIC DNA]</scope>
</reference>
<organism evidence="1 2">
    <name type="scientific">Araneus ventricosus</name>
    <name type="common">Orbweaver spider</name>
    <name type="synonym">Epeira ventricosa</name>
    <dbReference type="NCBI Taxonomy" id="182803"/>
    <lineage>
        <taxon>Eukaryota</taxon>
        <taxon>Metazoa</taxon>
        <taxon>Ecdysozoa</taxon>
        <taxon>Arthropoda</taxon>
        <taxon>Chelicerata</taxon>
        <taxon>Arachnida</taxon>
        <taxon>Araneae</taxon>
        <taxon>Araneomorphae</taxon>
        <taxon>Entelegynae</taxon>
        <taxon>Araneoidea</taxon>
        <taxon>Araneidae</taxon>
        <taxon>Araneus</taxon>
    </lineage>
</organism>
<name>A0A4Y2I738_ARAVE</name>
<dbReference type="PROSITE" id="PS51257">
    <property type="entry name" value="PROKAR_LIPOPROTEIN"/>
    <property type="match status" value="1"/>
</dbReference>
<dbReference type="AlphaFoldDB" id="A0A4Y2I738"/>
<protein>
    <submittedName>
        <fullName evidence="1">Uncharacterized protein</fullName>
    </submittedName>
</protein>